<evidence type="ECO:0000256" key="1">
    <source>
        <dbReference type="SAM" id="Phobius"/>
    </source>
</evidence>
<feature type="transmembrane region" description="Helical" evidence="1">
    <location>
        <begin position="7"/>
        <end position="25"/>
    </location>
</feature>
<dbReference type="RefSeq" id="WP_151682055.1">
    <property type="nucleotide sequence ID" value="NZ_JACIJG010000004.1"/>
</dbReference>
<dbReference type="AlphaFoldDB" id="A0A7W9AVT8"/>
<dbReference type="Proteomes" id="UP000555546">
    <property type="component" value="Unassembled WGS sequence"/>
</dbReference>
<name>A0A7W9AVT8_9HYPH</name>
<evidence type="ECO:0000313" key="2">
    <source>
        <dbReference type="EMBL" id="MBB5701492.1"/>
    </source>
</evidence>
<keyword evidence="1" id="KW-0472">Membrane</keyword>
<keyword evidence="1" id="KW-0812">Transmembrane</keyword>
<feature type="transmembrane region" description="Helical" evidence="1">
    <location>
        <begin position="31"/>
        <end position="53"/>
    </location>
</feature>
<dbReference type="EMBL" id="JACIJG010000004">
    <property type="protein sequence ID" value="MBB5701492.1"/>
    <property type="molecule type" value="Genomic_DNA"/>
</dbReference>
<evidence type="ECO:0000313" key="3">
    <source>
        <dbReference type="Proteomes" id="UP000555546"/>
    </source>
</evidence>
<keyword evidence="1" id="KW-1133">Transmembrane helix</keyword>
<organism evidence="2 3">
    <name type="scientific">Brucella daejeonensis</name>
    <dbReference type="NCBI Taxonomy" id="659015"/>
    <lineage>
        <taxon>Bacteria</taxon>
        <taxon>Pseudomonadati</taxon>
        <taxon>Pseudomonadota</taxon>
        <taxon>Alphaproteobacteria</taxon>
        <taxon>Hyphomicrobiales</taxon>
        <taxon>Brucellaceae</taxon>
        <taxon>Brucella/Ochrobactrum group</taxon>
        <taxon>Brucella</taxon>
    </lineage>
</organism>
<protein>
    <submittedName>
        <fullName evidence="2">Uncharacterized membrane protein HdeD (DUF308 family)</fullName>
    </submittedName>
</protein>
<reference evidence="2 3" key="1">
    <citation type="submission" date="2020-08" db="EMBL/GenBank/DDBJ databases">
        <title>Genomic Encyclopedia of Type Strains, Phase IV (KMG-IV): sequencing the most valuable type-strain genomes for metagenomic binning, comparative biology and taxonomic classification.</title>
        <authorList>
            <person name="Goeker M."/>
        </authorList>
    </citation>
    <scope>NUCLEOTIDE SEQUENCE [LARGE SCALE GENOMIC DNA]</scope>
    <source>
        <strain evidence="2 3">DSM 26944</strain>
    </source>
</reference>
<sequence length="77" mass="8164">MSVAALIFGLISIVAGVIVIINGLADRSGLFTITFLSYGFSAIAFGIFMMCMGRVIEHLGAIRAAQERIAEKLGNTN</sequence>
<comment type="caution">
    <text evidence="2">The sequence shown here is derived from an EMBL/GenBank/DDBJ whole genome shotgun (WGS) entry which is preliminary data.</text>
</comment>
<keyword evidence="3" id="KW-1185">Reference proteome</keyword>
<proteinExistence type="predicted"/>
<accession>A0A7W9AVT8</accession>
<gene>
    <name evidence="2" type="ORF">FHS76_001343</name>
</gene>